<reference evidence="2 3" key="1">
    <citation type="submission" date="2024-06" db="EMBL/GenBank/DDBJ databases">
        <authorList>
            <person name="Kraege A."/>
            <person name="Thomma B."/>
        </authorList>
    </citation>
    <scope>NUCLEOTIDE SEQUENCE [LARGE SCALE GENOMIC DNA]</scope>
</reference>
<accession>A0ABP1FVB3</accession>
<keyword evidence="3" id="KW-1185">Reference proteome</keyword>
<sequence length="351" mass="39185">MGPRDSFSRPTQILTPEEVLRGLYGCLHENARTNYLAFYSSRLGGITTDPALMVVPMDDHLVHRGHAVFDTATMTQGYLYQLDDHLDRFYTSAGKAALVPPYARPQLRRIILETAAASQRFDGSIRYWLGAGQGGFGISPLECLEPSFYCMVYHNRETPDHTKGWKVKTSPVPIKDPYFATLKSNNYLPNALVALDAQLEGFDQGVFVDSEGYVAEGSVMNIGMITQEGELVVPPFEQALAGCTLKRLLHLLSEALARGEDDILAFIRTISQRKFTVEEAKQAKEVFMVGSNTMVMPVIQWDDHPFLNMKPDPEVGPLALALRALLLEDLDPKQDRGQHVEVPYDFLTKGF</sequence>
<name>A0ABP1FVB3_9CHLO</name>
<dbReference type="InterPro" id="IPR043132">
    <property type="entry name" value="BCAT-like_C"/>
</dbReference>
<dbReference type="InterPro" id="IPR043131">
    <property type="entry name" value="BCAT-like_N"/>
</dbReference>
<dbReference type="SUPFAM" id="SSF56752">
    <property type="entry name" value="D-aminoacid aminotransferase-like PLP-dependent enzymes"/>
    <property type="match status" value="1"/>
</dbReference>
<dbReference type="InterPro" id="IPR036038">
    <property type="entry name" value="Aminotransferase-like"/>
</dbReference>
<evidence type="ECO:0000256" key="1">
    <source>
        <dbReference type="ARBA" id="ARBA00009320"/>
    </source>
</evidence>
<dbReference type="InterPro" id="IPR050571">
    <property type="entry name" value="Class-IV_PLP-Dep_Aminotrnsfr"/>
</dbReference>
<dbReference type="Gene3D" id="3.20.10.10">
    <property type="entry name" value="D-amino Acid Aminotransferase, subunit A, domain 2"/>
    <property type="match status" value="1"/>
</dbReference>
<dbReference type="Proteomes" id="UP001497392">
    <property type="component" value="Unassembled WGS sequence"/>
</dbReference>
<dbReference type="Pfam" id="PF01063">
    <property type="entry name" value="Aminotran_4"/>
    <property type="match status" value="1"/>
</dbReference>
<dbReference type="Gene3D" id="3.30.470.10">
    <property type="match status" value="1"/>
</dbReference>
<organism evidence="2 3">
    <name type="scientific">Coccomyxa viridis</name>
    <dbReference type="NCBI Taxonomy" id="1274662"/>
    <lineage>
        <taxon>Eukaryota</taxon>
        <taxon>Viridiplantae</taxon>
        <taxon>Chlorophyta</taxon>
        <taxon>core chlorophytes</taxon>
        <taxon>Trebouxiophyceae</taxon>
        <taxon>Trebouxiophyceae incertae sedis</taxon>
        <taxon>Coccomyxaceae</taxon>
        <taxon>Coccomyxa</taxon>
    </lineage>
</organism>
<dbReference type="PANTHER" id="PTHR42743:SF22">
    <property type="entry name" value="D-AMINO-ACID TRANSAMINASE, CHLOROPLASTIC"/>
    <property type="match status" value="1"/>
</dbReference>
<dbReference type="PANTHER" id="PTHR42743">
    <property type="entry name" value="AMINO-ACID AMINOTRANSFERASE"/>
    <property type="match status" value="1"/>
</dbReference>
<evidence type="ECO:0000313" key="2">
    <source>
        <dbReference type="EMBL" id="CAL5223376.1"/>
    </source>
</evidence>
<evidence type="ECO:0000313" key="3">
    <source>
        <dbReference type="Proteomes" id="UP001497392"/>
    </source>
</evidence>
<dbReference type="EMBL" id="CAXHTA020000008">
    <property type="protein sequence ID" value="CAL5223376.1"/>
    <property type="molecule type" value="Genomic_DNA"/>
</dbReference>
<gene>
    <name evidence="2" type="primary">g5881</name>
    <name evidence="2" type="ORF">VP750_LOCUS5035</name>
</gene>
<comment type="caution">
    <text evidence="2">The sequence shown here is derived from an EMBL/GenBank/DDBJ whole genome shotgun (WGS) entry which is preliminary data.</text>
</comment>
<comment type="similarity">
    <text evidence="1">Belongs to the class-IV pyridoxal-phosphate-dependent aminotransferase family.</text>
</comment>
<proteinExistence type="inferred from homology"/>
<dbReference type="InterPro" id="IPR001544">
    <property type="entry name" value="Aminotrans_IV"/>
</dbReference>
<protein>
    <submittedName>
        <fullName evidence="2">G5881 protein</fullName>
    </submittedName>
</protein>